<dbReference type="Pfam" id="PF11779">
    <property type="entry name" value="SPT_ssu-like"/>
    <property type="match status" value="1"/>
</dbReference>
<keyword evidence="2 6" id="KW-0812">Transmembrane</keyword>
<evidence type="ECO:0000256" key="4">
    <source>
        <dbReference type="ARBA" id="ARBA00022989"/>
    </source>
</evidence>
<sequence length="187" mass="20434">MSFFSDSTTAYAFGTCLLIIVAAFLLVQPTGLVKWLQKKNYQYEVTFALYMLTPTEKFIFSASLSQSCNPSRPNPTMLTNFLLPIDSILFLTLSMFLLASILYLPDHLVTMTRRAYYYCAGDYNGPRHAAESLYGTATRAGDAMYDAATAWAHNAYQATLNKSATATAAAEAASQAAETIVGQLGVE</sequence>
<feature type="transmembrane region" description="Helical" evidence="6">
    <location>
        <begin position="81"/>
        <end position="104"/>
    </location>
</feature>
<dbReference type="RefSeq" id="XP_033662387.1">
    <property type="nucleotide sequence ID" value="XM_033814118.1"/>
</dbReference>
<dbReference type="GeneID" id="54567390"/>
<dbReference type="InterPro" id="IPR024512">
    <property type="entry name" value="Ser_palmitoyltrfase_ssu-like"/>
</dbReference>
<proteinExistence type="predicted"/>
<evidence type="ECO:0000256" key="2">
    <source>
        <dbReference type="ARBA" id="ARBA00022692"/>
    </source>
</evidence>
<evidence type="ECO:0000313" key="7">
    <source>
        <dbReference type="EMBL" id="KAF2161498.1"/>
    </source>
</evidence>
<evidence type="ECO:0000256" key="5">
    <source>
        <dbReference type="ARBA" id="ARBA00023136"/>
    </source>
</evidence>
<gene>
    <name evidence="7" type="ORF">M409DRAFT_59194</name>
</gene>
<keyword evidence="4 6" id="KW-1133">Transmembrane helix</keyword>
<evidence type="ECO:0000256" key="1">
    <source>
        <dbReference type="ARBA" id="ARBA00004477"/>
    </source>
</evidence>
<dbReference type="AlphaFoldDB" id="A0A6A6C5F9"/>
<dbReference type="Proteomes" id="UP000799537">
    <property type="component" value="Unassembled WGS sequence"/>
</dbReference>
<keyword evidence="8" id="KW-1185">Reference proteome</keyword>
<keyword evidence="5 6" id="KW-0472">Membrane</keyword>
<organism evidence="7 8">
    <name type="scientific">Zasmidium cellare ATCC 36951</name>
    <dbReference type="NCBI Taxonomy" id="1080233"/>
    <lineage>
        <taxon>Eukaryota</taxon>
        <taxon>Fungi</taxon>
        <taxon>Dikarya</taxon>
        <taxon>Ascomycota</taxon>
        <taxon>Pezizomycotina</taxon>
        <taxon>Dothideomycetes</taxon>
        <taxon>Dothideomycetidae</taxon>
        <taxon>Mycosphaerellales</taxon>
        <taxon>Mycosphaerellaceae</taxon>
        <taxon>Zasmidium</taxon>
    </lineage>
</organism>
<dbReference type="OrthoDB" id="202672at2759"/>
<evidence type="ECO:0000256" key="3">
    <source>
        <dbReference type="ARBA" id="ARBA00022824"/>
    </source>
</evidence>
<comment type="subcellular location">
    <subcellularLocation>
        <location evidence="1">Endoplasmic reticulum membrane</location>
        <topology evidence="1">Multi-pass membrane protein</topology>
    </subcellularLocation>
</comment>
<keyword evidence="3" id="KW-0256">Endoplasmic reticulum</keyword>
<name>A0A6A6C5F9_ZASCE</name>
<evidence type="ECO:0000313" key="8">
    <source>
        <dbReference type="Proteomes" id="UP000799537"/>
    </source>
</evidence>
<feature type="transmembrane region" description="Helical" evidence="6">
    <location>
        <begin position="9"/>
        <end position="27"/>
    </location>
</feature>
<accession>A0A6A6C5F9</accession>
<dbReference type="EMBL" id="ML993619">
    <property type="protein sequence ID" value="KAF2161498.1"/>
    <property type="molecule type" value="Genomic_DNA"/>
</dbReference>
<protein>
    <submittedName>
        <fullName evidence="7">Uncharacterized protein</fullName>
    </submittedName>
</protein>
<reference evidence="7" key="1">
    <citation type="journal article" date="2020" name="Stud. Mycol.">
        <title>101 Dothideomycetes genomes: a test case for predicting lifestyles and emergence of pathogens.</title>
        <authorList>
            <person name="Haridas S."/>
            <person name="Albert R."/>
            <person name="Binder M."/>
            <person name="Bloem J."/>
            <person name="Labutti K."/>
            <person name="Salamov A."/>
            <person name="Andreopoulos B."/>
            <person name="Baker S."/>
            <person name="Barry K."/>
            <person name="Bills G."/>
            <person name="Bluhm B."/>
            <person name="Cannon C."/>
            <person name="Castanera R."/>
            <person name="Culley D."/>
            <person name="Daum C."/>
            <person name="Ezra D."/>
            <person name="Gonzalez J."/>
            <person name="Henrissat B."/>
            <person name="Kuo A."/>
            <person name="Liang C."/>
            <person name="Lipzen A."/>
            <person name="Lutzoni F."/>
            <person name="Magnuson J."/>
            <person name="Mondo S."/>
            <person name="Nolan M."/>
            <person name="Ohm R."/>
            <person name="Pangilinan J."/>
            <person name="Park H.-J."/>
            <person name="Ramirez L."/>
            <person name="Alfaro M."/>
            <person name="Sun H."/>
            <person name="Tritt A."/>
            <person name="Yoshinaga Y."/>
            <person name="Zwiers L.-H."/>
            <person name="Turgeon B."/>
            <person name="Goodwin S."/>
            <person name="Spatafora J."/>
            <person name="Crous P."/>
            <person name="Grigoriev I."/>
        </authorList>
    </citation>
    <scope>NUCLEOTIDE SEQUENCE</scope>
    <source>
        <strain evidence="7">ATCC 36951</strain>
    </source>
</reference>
<evidence type="ECO:0000256" key="6">
    <source>
        <dbReference type="SAM" id="Phobius"/>
    </source>
</evidence>
<dbReference type="GO" id="GO:0005789">
    <property type="term" value="C:endoplasmic reticulum membrane"/>
    <property type="evidence" value="ECO:0007669"/>
    <property type="project" value="UniProtKB-SubCell"/>
</dbReference>